<organism evidence="4 5">
    <name type="scientific">Macrosiphum euphorbiae</name>
    <name type="common">potato aphid</name>
    <dbReference type="NCBI Taxonomy" id="13131"/>
    <lineage>
        <taxon>Eukaryota</taxon>
        <taxon>Metazoa</taxon>
        <taxon>Ecdysozoa</taxon>
        <taxon>Arthropoda</taxon>
        <taxon>Hexapoda</taxon>
        <taxon>Insecta</taxon>
        <taxon>Pterygota</taxon>
        <taxon>Neoptera</taxon>
        <taxon>Paraneoptera</taxon>
        <taxon>Hemiptera</taxon>
        <taxon>Sternorrhyncha</taxon>
        <taxon>Aphidomorpha</taxon>
        <taxon>Aphidoidea</taxon>
        <taxon>Aphididae</taxon>
        <taxon>Macrosiphini</taxon>
        <taxon>Macrosiphum</taxon>
    </lineage>
</organism>
<dbReference type="InterPro" id="IPR007021">
    <property type="entry name" value="DUF659"/>
</dbReference>
<sequence>MPKFPSSKLPSLRKWIEPYNKSGEVFKTLNNNSVFCQYCNKVVVVEKKFQIDQHVKSFSHEKYSKTPTSKQTFVNQQSTSSENQSVFFQELCSAMISSNIPLHKLQNTNFRSFLEKYTHLHIPDESTLRKNYVIKCYTDILTKIRENIGSSFIYFCIDETTDPRGKYVANFIVGKLNVDSPSKSYLLASKVLEKTNNNTIAKFVNDCLRILWPEGGNDEKVLLMLSDAAPYMVKAAKNLKPFYSNLIHVTCAAHGIHRIAENIMDIFHEINDLINNGKKIFLKAPYRIQLYHEMLPNKPLPPQPIITRWGAWLESAIFYADNFENFKNVIQSLPEDDVKSIKNCKQILTKSNIINDLTYIKTNFSVIVESIKKLETSGLLLINALEIFEQVTNAINNLSENENSVLIKKKCSDIIKKNKGLLILKEISKIHQGENVDLSSSIKHFSPEMLSSFKYAPITSVDVERSFSAYKHIVTNRRHNLTEINMEHIIVTYCFSNNK</sequence>
<proteinExistence type="predicted"/>
<keyword evidence="5" id="KW-1185">Reference proteome</keyword>
<dbReference type="EMBL" id="CARXXK010001472">
    <property type="protein sequence ID" value="CAI6376327.1"/>
    <property type="molecule type" value="Genomic_DNA"/>
</dbReference>
<dbReference type="InterPro" id="IPR033375">
    <property type="entry name" value="Cggbp1"/>
</dbReference>
<reference evidence="4 5" key="1">
    <citation type="submission" date="2023-01" db="EMBL/GenBank/DDBJ databases">
        <authorList>
            <person name="Whitehead M."/>
        </authorList>
    </citation>
    <scope>NUCLEOTIDE SEQUENCE [LARGE SCALE GENOMIC DNA]</scope>
</reference>
<accession>A0AAV0Y8V9</accession>
<feature type="domain" description="DUF659" evidence="1">
    <location>
        <begin position="123"/>
        <end position="280"/>
    </location>
</feature>
<name>A0AAV0Y8V9_9HEMI</name>
<evidence type="ECO:0000313" key="3">
    <source>
        <dbReference type="EMBL" id="CAI6376304.1"/>
    </source>
</evidence>
<evidence type="ECO:0000313" key="4">
    <source>
        <dbReference type="EMBL" id="CAI6376327.1"/>
    </source>
</evidence>
<dbReference type="EMBL" id="CARXXK010001472">
    <property type="protein sequence ID" value="CAI6376304.1"/>
    <property type="molecule type" value="Genomic_DNA"/>
</dbReference>
<dbReference type="Proteomes" id="UP001160148">
    <property type="component" value="Unassembled WGS sequence"/>
</dbReference>
<dbReference type="PANTHER" id="PTHR32344">
    <property type="entry name" value="U1-TYPE DOMAIN-CONTAINING PROTEIN"/>
    <property type="match status" value="1"/>
</dbReference>
<evidence type="ECO:0000313" key="2">
    <source>
        <dbReference type="EMBL" id="CAI6357298.1"/>
    </source>
</evidence>
<evidence type="ECO:0000313" key="5">
    <source>
        <dbReference type="Proteomes" id="UP001160148"/>
    </source>
</evidence>
<gene>
    <name evidence="2" type="ORF">MEUPH1_LOCUS12936</name>
    <name evidence="3" type="ORF">MEUPH1_LOCUS29689</name>
    <name evidence="4" type="ORF">MEUPH1_LOCUS29708</name>
</gene>
<dbReference type="InterPro" id="IPR012337">
    <property type="entry name" value="RNaseH-like_sf"/>
</dbReference>
<dbReference type="GO" id="GO:0003690">
    <property type="term" value="F:double-stranded DNA binding"/>
    <property type="evidence" value="ECO:0007669"/>
    <property type="project" value="InterPro"/>
</dbReference>
<dbReference type="Pfam" id="PF04937">
    <property type="entry name" value="DUF659"/>
    <property type="match status" value="1"/>
</dbReference>
<dbReference type="GO" id="GO:0006357">
    <property type="term" value="P:regulation of transcription by RNA polymerase II"/>
    <property type="evidence" value="ECO:0007669"/>
    <property type="project" value="InterPro"/>
</dbReference>
<dbReference type="AlphaFoldDB" id="A0AAV0Y8V9"/>
<dbReference type="PANTHER" id="PTHR32344:SF1">
    <property type="entry name" value="U1-TYPE DOMAIN-CONTAINING PROTEIN"/>
    <property type="match status" value="1"/>
</dbReference>
<evidence type="ECO:0000259" key="1">
    <source>
        <dbReference type="Pfam" id="PF04937"/>
    </source>
</evidence>
<comment type="caution">
    <text evidence="4">The sequence shown here is derived from an EMBL/GenBank/DDBJ whole genome shotgun (WGS) entry which is preliminary data.</text>
</comment>
<dbReference type="GO" id="GO:0005634">
    <property type="term" value="C:nucleus"/>
    <property type="evidence" value="ECO:0007669"/>
    <property type="project" value="InterPro"/>
</dbReference>
<dbReference type="SUPFAM" id="SSF53098">
    <property type="entry name" value="Ribonuclease H-like"/>
    <property type="match status" value="1"/>
</dbReference>
<dbReference type="EMBL" id="CARXXK010000002">
    <property type="protein sequence ID" value="CAI6357298.1"/>
    <property type="molecule type" value="Genomic_DNA"/>
</dbReference>
<protein>
    <recommendedName>
        <fullName evidence="1">DUF659 domain-containing protein</fullName>
    </recommendedName>
</protein>